<proteinExistence type="inferred from homology"/>
<dbReference type="InterPro" id="IPR036390">
    <property type="entry name" value="WH_DNA-bd_sf"/>
</dbReference>
<dbReference type="OrthoDB" id="9808770at2"/>
<dbReference type="Gene3D" id="1.10.10.10">
    <property type="entry name" value="Winged helix-like DNA-binding domain superfamily/Winged helix DNA-binding domain"/>
    <property type="match status" value="1"/>
</dbReference>
<keyword evidence="4" id="KW-0238">DNA-binding</keyword>
<dbReference type="PANTHER" id="PTHR46577:SF2">
    <property type="entry name" value="TRANSCRIPTIONAL REGULATORY PROTEIN"/>
    <property type="match status" value="1"/>
</dbReference>
<dbReference type="InterPro" id="IPR036388">
    <property type="entry name" value="WH-like_DNA-bd_sf"/>
</dbReference>
<dbReference type="SMART" id="SM00345">
    <property type="entry name" value="HTH_GNTR"/>
    <property type="match status" value="1"/>
</dbReference>
<evidence type="ECO:0000256" key="1">
    <source>
        <dbReference type="ARBA" id="ARBA00005384"/>
    </source>
</evidence>
<dbReference type="InterPro" id="IPR015424">
    <property type="entry name" value="PyrdxlP-dep_Trfase"/>
</dbReference>
<comment type="similarity">
    <text evidence="1">In the C-terminal section; belongs to the class-I pyridoxal-phosphate-dependent aminotransferase family.</text>
</comment>
<dbReference type="Gene3D" id="3.40.640.10">
    <property type="entry name" value="Type I PLP-dependent aspartate aminotransferase-like (Major domain)"/>
    <property type="match status" value="1"/>
</dbReference>
<keyword evidence="5" id="KW-0804">Transcription</keyword>
<dbReference type="PANTHER" id="PTHR46577">
    <property type="entry name" value="HTH-TYPE TRANSCRIPTIONAL REGULATORY PROTEIN GABR"/>
    <property type="match status" value="1"/>
</dbReference>
<evidence type="ECO:0000259" key="6">
    <source>
        <dbReference type="PROSITE" id="PS50949"/>
    </source>
</evidence>
<evidence type="ECO:0000313" key="7">
    <source>
        <dbReference type="EMBL" id="TKT70845.1"/>
    </source>
</evidence>
<keyword evidence="7" id="KW-0032">Aminotransferase</keyword>
<evidence type="ECO:0000256" key="5">
    <source>
        <dbReference type="ARBA" id="ARBA00023163"/>
    </source>
</evidence>
<evidence type="ECO:0000256" key="2">
    <source>
        <dbReference type="ARBA" id="ARBA00022898"/>
    </source>
</evidence>
<evidence type="ECO:0000313" key="8">
    <source>
        <dbReference type="Proteomes" id="UP000034832"/>
    </source>
</evidence>
<keyword evidence="7" id="KW-0808">Transferase</keyword>
<keyword evidence="8" id="KW-1185">Reference proteome</keyword>
<dbReference type="STRING" id="211460.YH63_13750"/>
<keyword evidence="3" id="KW-0805">Transcription regulation</keyword>
<gene>
    <name evidence="7" type="ORF">YH63_005150</name>
</gene>
<dbReference type="InterPro" id="IPR051446">
    <property type="entry name" value="HTH_trans_reg/aminotransferase"/>
</dbReference>
<dbReference type="GO" id="GO:0008483">
    <property type="term" value="F:transaminase activity"/>
    <property type="evidence" value="ECO:0007669"/>
    <property type="project" value="UniProtKB-KW"/>
</dbReference>
<dbReference type="EMBL" id="LBIA02000001">
    <property type="protein sequence ID" value="TKT70845.1"/>
    <property type="molecule type" value="Genomic_DNA"/>
</dbReference>
<dbReference type="GO" id="GO:0003677">
    <property type="term" value="F:DNA binding"/>
    <property type="evidence" value="ECO:0007669"/>
    <property type="project" value="UniProtKB-KW"/>
</dbReference>
<keyword evidence="2" id="KW-0663">Pyridoxal phosphate</keyword>
<protein>
    <submittedName>
        <fullName evidence="7">PLP-dependent aminotransferase family protein</fullName>
    </submittedName>
</protein>
<dbReference type="Pfam" id="PF00155">
    <property type="entry name" value="Aminotran_1_2"/>
    <property type="match status" value="1"/>
</dbReference>
<sequence length="472" mass="53054">MLQITLREGRGELPVHRQIADQIQFQIEKGEVEQGALLPSSRNLARELGIARGTVVLAYEELCATGLCESRVGRGTVVKRCSKRERIPVTTRAIGSPAHRQLNTPDEPVDIDPRELSLLPSIADTEHLPITALRRGFDRLLRRPAHLKSFSESAGDPMLRRLICEHVLPERGIEAHPGEVLVVPGTQYGAVLIALTLSRSRKYLHFGTPGYLDIARNFARFGFKLKEHPVDTEGIALTAGDLGKDDVLYIMPEHHFPQCVTLSDARRTEITRAIQQSDLVVLEDDYDSEYYYDRRPRPAMKANDTSANVIYLGTFSKVLFNNLRLGYIVAEASLIRELATLHWSLSRGTSGVLQRWVAELIADGTITSHTQRMRTVYRRKRDRITTLLRREFPDWRFNPPVGGLQFFLDLGSPQRASDVIAICRSQRLRLALPSNYVVNSDNDQQFLVLGFGSLPLQEIESALLQVKHALAG</sequence>
<dbReference type="Pfam" id="PF00392">
    <property type="entry name" value="GntR"/>
    <property type="match status" value="1"/>
</dbReference>
<dbReference type="Proteomes" id="UP000034832">
    <property type="component" value="Unassembled WGS sequence"/>
</dbReference>
<dbReference type="AlphaFoldDB" id="A0A4U6BN28"/>
<dbReference type="GO" id="GO:0030170">
    <property type="term" value="F:pyridoxal phosphate binding"/>
    <property type="evidence" value="ECO:0007669"/>
    <property type="project" value="InterPro"/>
</dbReference>
<dbReference type="GO" id="GO:0003700">
    <property type="term" value="F:DNA-binding transcription factor activity"/>
    <property type="evidence" value="ECO:0007669"/>
    <property type="project" value="InterPro"/>
</dbReference>
<comment type="caution">
    <text evidence="7">The sequence shown here is derived from an EMBL/GenBank/DDBJ whole genome shotgun (WGS) entry which is preliminary data.</text>
</comment>
<organism evidence="7 8">
    <name type="scientific">Afipia massiliensis</name>
    <dbReference type="NCBI Taxonomy" id="211460"/>
    <lineage>
        <taxon>Bacteria</taxon>
        <taxon>Pseudomonadati</taxon>
        <taxon>Pseudomonadota</taxon>
        <taxon>Alphaproteobacteria</taxon>
        <taxon>Hyphomicrobiales</taxon>
        <taxon>Nitrobacteraceae</taxon>
        <taxon>Afipia</taxon>
    </lineage>
</organism>
<dbReference type="SUPFAM" id="SSF46785">
    <property type="entry name" value="Winged helix' DNA-binding domain"/>
    <property type="match status" value="1"/>
</dbReference>
<dbReference type="InterPro" id="IPR004839">
    <property type="entry name" value="Aminotransferase_I/II_large"/>
</dbReference>
<dbReference type="InterPro" id="IPR015421">
    <property type="entry name" value="PyrdxlP-dep_Trfase_major"/>
</dbReference>
<dbReference type="CDD" id="cd00609">
    <property type="entry name" value="AAT_like"/>
    <property type="match status" value="1"/>
</dbReference>
<evidence type="ECO:0000256" key="3">
    <source>
        <dbReference type="ARBA" id="ARBA00023015"/>
    </source>
</evidence>
<evidence type="ECO:0000256" key="4">
    <source>
        <dbReference type="ARBA" id="ARBA00023125"/>
    </source>
</evidence>
<dbReference type="PROSITE" id="PS50949">
    <property type="entry name" value="HTH_GNTR"/>
    <property type="match status" value="1"/>
</dbReference>
<dbReference type="CDD" id="cd07377">
    <property type="entry name" value="WHTH_GntR"/>
    <property type="match status" value="1"/>
</dbReference>
<dbReference type="SUPFAM" id="SSF53383">
    <property type="entry name" value="PLP-dependent transferases"/>
    <property type="match status" value="1"/>
</dbReference>
<accession>A0A4U6BN28</accession>
<dbReference type="InterPro" id="IPR000524">
    <property type="entry name" value="Tscrpt_reg_HTH_GntR"/>
</dbReference>
<dbReference type="RefSeq" id="WP_052753853.1">
    <property type="nucleotide sequence ID" value="NZ_LBIA02000001.1"/>
</dbReference>
<reference evidence="7" key="1">
    <citation type="submission" date="2019-04" db="EMBL/GenBank/DDBJ databases">
        <title>Whole genome sequencing of cave bacteria.</title>
        <authorList>
            <person name="Gan H.M."/>
            <person name="Barton H."/>
            <person name="Savka M.A."/>
        </authorList>
    </citation>
    <scope>NUCLEOTIDE SEQUENCE [LARGE SCALE GENOMIC DNA]</scope>
    <source>
        <strain evidence="7">LC387</strain>
    </source>
</reference>
<name>A0A4U6BN28_9BRAD</name>
<feature type="domain" description="HTH gntR-type" evidence="6">
    <location>
        <begin position="13"/>
        <end position="81"/>
    </location>
</feature>